<reference evidence="3 4" key="1">
    <citation type="journal article" date="2013" name="BMC Genomics">
        <title>Genome sequencing and comparative genomics of honey bee microsporidia, Nosema apis reveal novel insights into host-parasite interactions.</title>
        <authorList>
            <person name="Chen Yp."/>
            <person name="Pettis J.S."/>
            <person name="Zhao Y."/>
            <person name="Liu X."/>
            <person name="Tallon L.J."/>
            <person name="Sadzewicz L.D."/>
            <person name="Li R."/>
            <person name="Zheng H."/>
            <person name="Huang S."/>
            <person name="Zhang X."/>
            <person name="Hamilton M.C."/>
            <person name="Pernal S.F."/>
            <person name="Melathopoulos A.P."/>
            <person name="Yan X."/>
            <person name="Evans J.D."/>
        </authorList>
    </citation>
    <scope>NUCLEOTIDE SEQUENCE [LARGE SCALE GENOMIC DNA]</scope>
    <source>
        <strain evidence="3 4">BRL 01</strain>
    </source>
</reference>
<dbReference type="GO" id="GO:0070971">
    <property type="term" value="C:endoplasmic reticulum exit site"/>
    <property type="evidence" value="ECO:0007669"/>
    <property type="project" value="TreeGrafter"/>
</dbReference>
<dbReference type="EMBL" id="KE647158">
    <property type="protein sequence ID" value="EQB61277.1"/>
    <property type="molecule type" value="Genomic_DNA"/>
</dbReference>
<protein>
    <submittedName>
        <fullName evidence="3">Vesicle coat complex subunit sec24 subunit sfb2 subunit sfb3</fullName>
    </submittedName>
</protein>
<dbReference type="AlphaFoldDB" id="T0L150"/>
<evidence type="ECO:0000313" key="4">
    <source>
        <dbReference type="Proteomes" id="UP000053780"/>
    </source>
</evidence>
<dbReference type="VEuPathDB" id="MicrosporidiaDB:NAPIS_ORF01156"/>
<dbReference type="InterPro" id="IPR050550">
    <property type="entry name" value="SEC23_SEC24_subfamily"/>
</dbReference>
<dbReference type="SUPFAM" id="SSF81995">
    <property type="entry name" value="beta-sandwich domain of Sec23/24"/>
    <property type="match status" value="1"/>
</dbReference>
<evidence type="ECO:0000313" key="3">
    <source>
        <dbReference type="EMBL" id="EQB61277.1"/>
    </source>
</evidence>
<dbReference type="Proteomes" id="UP000053780">
    <property type="component" value="Unassembled WGS sequence"/>
</dbReference>
<dbReference type="InterPro" id="IPR006895">
    <property type="entry name" value="Znf_Sec23_Sec24"/>
</dbReference>
<feature type="region of interest" description="Disordered" evidence="1">
    <location>
        <begin position="1"/>
        <end position="28"/>
    </location>
</feature>
<dbReference type="HOGENOM" id="CLU_1019743_0_0_1"/>
<dbReference type="OrthoDB" id="49016at2759"/>
<dbReference type="GO" id="GO:0000149">
    <property type="term" value="F:SNARE binding"/>
    <property type="evidence" value="ECO:0007669"/>
    <property type="project" value="TreeGrafter"/>
</dbReference>
<keyword evidence="4" id="KW-1185">Reference proteome</keyword>
<accession>T0L150</accession>
<feature type="domain" description="Zinc finger Sec23/Sec24-type" evidence="2">
    <location>
        <begin position="120"/>
        <end position="153"/>
    </location>
</feature>
<dbReference type="GO" id="GO:0006886">
    <property type="term" value="P:intracellular protein transport"/>
    <property type="evidence" value="ECO:0007669"/>
    <property type="project" value="InterPro"/>
</dbReference>
<evidence type="ECO:0000259" key="2">
    <source>
        <dbReference type="Pfam" id="PF04810"/>
    </source>
</evidence>
<sequence length="273" mass="31878">MNSRNFYSSNKSTSQTFPKASEQQTKPRLKAPDLSTELFKDQKIFYQYDTSNCPPPFSTTNCFVHEVNNTDPNLLRSTMYVLPNNTNTFESLYIPFGVSITPFNFKSDCQRSFCRTKGLICDQCRGYANRKSIVSSDYWICNFCLFKNKLSTDFEVKYPTLELTSEIPNSNYNRKLIDSNYFYMKLFKMPVFVFILDITTDLVEQYVNNIIHILEDETFKHLYKKVAVMIISNSCSVLKQYGDEVIECTLQIEPYLSPDIFFNTENINILKNF</sequence>
<dbReference type="GO" id="GO:0008270">
    <property type="term" value="F:zinc ion binding"/>
    <property type="evidence" value="ECO:0007669"/>
    <property type="project" value="InterPro"/>
</dbReference>
<dbReference type="GO" id="GO:0090110">
    <property type="term" value="P:COPII-coated vesicle cargo loading"/>
    <property type="evidence" value="ECO:0007669"/>
    <property type="project" value="TreeGrafter"/>
</dbReference>
<gene>
    <name evidence="3" type="ORF">NAPIS_ORF01156</name>
</gene>
<dbReference type="PANTHER" id="PTHR13803">
    <property type="entry name" value="SEC24-RELATED PROTEIN"/>
    <property type="match status" value="1"/>
</dbReference>
<proteinExistence type="predicted"/>
<evidence type="ECO:0000256" key="1">
    <source>
        <dbReference type="SAM" id="MobiDB-lite"/>
    </source>
</evidence>
<dbReference type="GO" id="GO:0030127">
    <property type="term" value="C:COPII vesicle coat"/>
    <property type="evidence" value="ECO:0007669"/>
    <property type="project" value="InterPro"/>
</dbReference>
<dbReference type="Gene3D" id="2.30.30.380">
    <property type="entry name" value="Zn-finger domain of Sec23/24"/>
    <property type="match status" value="1"/>
</dbReference>
<dbReference type="Pfam" id="PF04810">
    <property type="entry name" value="zf-Sec23_Sec24"/>
    <property type="match status" value="1"/>
</dbReference>
<feature type="compositionally biased region" description="Polar residues" evidence="1">
    <location>
        <begin position="1"/>
        <end position="26"/>
    </location>
</feature>
<organism evidence="3 4">
    <name type="scientific">Vairimorpha apis BRL 01</name>
    <dbReference type="NCBI Taxonomy" id="1037528"/>
    <lineage>
        <taxon>Eukaryota</taxon>
        <taxon>Fungi</taxon>
        <taxon>Fungi incertae sedis</taxon>
        <taxon>Microsporidia</taxon>
        <taxon>Nosematidae</taxon>
        <taxon>Vairimorpha</taxon>
    </lineage>
</organism>
<name>T0L150_9MICR</name>